<dbReference type="EMBL" id="SSSN01000003">
    <property type="protein sequence ID" value="THG35182.1"/>
    <property type="molecule type" value="Genomic_DNA"/>
</dbReference>
<keyword evidence="2" id="KW-1185">Reference proteome</keyword>
<name>A0A4S4FYD2_9MICO</name>
<accession>A0A4S4FYD2</accession>
<protein>
    <submittedName>
        <fullName evidence="1">Uncharacterized protein</fullName>
    </submittedName>
</protein>
<dbReference type="OrthoDB" id="5073669at2"/>
<dbReference type="RefSeq" id="WP_136422321.1">
    <property type="nucleotide sequence ID" value="NZ_SSSN01000003.1"/>
</dbReference>
<dbReference type="AlphaFoldDB" id="A0A4S4FYD2"/>
<organism evidence="1 2">
    <name type="scientific">Orlajensenia flava</name>
    <dbReference type="NCBI Taxonomy" id="2565934"/>
    <lineage>
        <taxon>Bacteria</taxon>
        <taxon>Bacillati</taxon>
        <taxon>Actinomycetota</taxon>
        <taxon>Actinomycetes</taxon>
        <taxon>Micrococcales</taxon>
        <taxon>Microbacteriaceae</taxon>
        <taxon>Orlajensenia</taxon>
    </lineage>
</organism>
<reference evidence="1 2" key="1">
    <citation type="submission" date="2019-04" db="EMBL/GenBank/DDBJ databases">
        <authorList>
            <person name="Jiang L."/>
        </authorList>
    </citation>
    <scope>NUCLEOTIDE SEQUENCE [LARGE SCALE GENOMIC DNA]</scope>
    <source>
        <strain evidence="1 2">YIM 131861</strain>
    </source>
</reference>
<sequence length="166" mass="17404">MPSTQNPDDPSSWIVTRTGMGPVSIGSDLTAATAVMSHFTAVPSEKCPNPRLRVFEADDAPTIYFVLDESGRTVQGLRAIDTEATLGAGRGPRTSEGIGIGSSFSEVTAAYPGAVVDSSTGVVDYSLTSDTEPWISFGSSVDQDQSFVRDVDVFPGGPLFYELCGG</sequence>
<evidence type="ECO:0000313" key="1">
    <source>
        <dbReference type="EMBL" id="THG35182.1"/>
    </source>
</evidence>
<evidence type="ECO:0000313" key="2">
    <source>
        <dbReference type="Proteomes" id="UP000307380"/>
    </source>
</evidence>
<gene>
    <name evidence="1" type="ORF">E6C70_03715</name>
</gene>
<proteinExistence type="predicted"/>
<comment type="caution">
    <text evidence="1">The sequence shown here is derived from an EMBL/GenBank/DDBJ whole genome shotgun (WGS) entry which is preliminary data.</text>
</comment>
<dbReference type="Proteomes" id="UP000307380">
    <property type="component" value="Unassembled WGS sequence"/>
</dbReference>